<keyword evidence="2" id="KW-1133">Transmembrane helix</keyword>
<feature type="transmembrane region" description="Helical" evidence="2">
    <location>
        <begin position="12"/>
        <end position="38"/>
    </location>
</feature>
<gene>
    <name evidence="3" type="ORF">FCALED_LOCUS5877</name>
</gene>
<organism evidence="3 4">
    <name type="scientific">Funneliformis caledonium</name>
    <dbReference type="NCBI Taxonomy" id="1117310"/>
    <lineage>
        <taxon>Eukaryota</taxon>
        <taxon>Fungi</taxon>
        <taxon>Fungi incertae sedis</taxon>
        <taxon>Mucoromycota</taxon>
        <taxon>Glomeromycotina</taxon>
        <taxon>Glomeromycetes</taxon>
        <taxon>Glomerales</taxon>
        <taxon>Glomeraceae</taxon>
        <taxon>Funneliformis</taxon>
    </lineage>
</organism>
<accession>A0A9N9AY92</accession>
<feature type="region of interest" description="Disordered" evidence="1">
    <location>
        <begin position="133"/>
        <end position="159"/>
    </location>
</feature>
<reference evidence="3" key="1">
    <citation type="submission" date="2021-06" db="EMBL/GenBank/DDBJ databases">
        <authorList>
            <person name="Kallberg Y."/>
            <person name="Tangrot J."/>
            <person name="Rosling A."/>
        </authorList>
    </citation>
    <scope>NUCLEOTIDE SEQUENCE</scope>
    <source>
        <strain evidence="3">UK204</strain>
    </source>
</reference>
<feature type="compositionally biased region" description="Basic and acidic residues" evidence="1">
    <location>
        <begin position="144"/>
        <end position="159"/>
    </location>
</feature>
<keyword evidence="2" id="KW-0812">Transmembrane</keyword>
<evidence type="ECO:0000256" key="1">
    <source>
        <dbReference type="SAM" id="MobiDB-lite"/>
    </source>
</evidence>
<evidence type="ECO:0000313" key="4">
    <source>
        <dbReference type="Proteomes" id="UP000789570"/>
    </source>
</evidence>
<keyword evidence="2" id="KW-0472">Membrane</keyword>
<dbReference type="OrthoDB" id="10393776at2759"/>
<dbReference type="Proteomes" id="UP000789570">
    <property type="component" value="Unassembled WGS sequence"/>
</dbReference>
<evidence type="ECO:0000313" key="3">
    <source>
        <dbReference type="EMBL" id="CAG8546000.1"/>
    </source>
</evidence>
<proteinExistence type="predicted"/>
<evidence type="ECO:0000256" key="2">
    <source>
        <dbReference type="SAM" id="Phobius"/>
    </source>
</evidence>
<feature type="compositionally biased region" description="Polar residues" evidence="1">
    <location>
        <begin position="133"/>
        <end position="143"/>
    </location>
</feature>
<dbReference type="AlphaFoldDB" id="A0A9N9AY92"/>
<sequence>MAQDSISSTNSLILQAIVGMLIGILGIFVGVCCSFYCLRKQGYTFPTDYKLMGRGKNIVVPKGAEKRKPPRIPSLHFDNDNDEYLTSNPSEQIVIVRHGPAADIPETAESFQDLSLSVPHAVYGSASASASMTNIASAQQKSARSSDNESQEMTRSHSR</sequence>
<name>A0A9N9AY92_9GLOM</name>
<dbReference type="EMBL" id="CAJVPQ010001325">
    <property type="protein sequence ID" value="CAG8546000.1"/>
    <property type="molecule type" value="Genomic_DNA"/>
</dbReference>
<keyword evidence="4" id="KW-1185">Reference proteome</keyword>
<protein>
    <submittedName>
        <fullName evidence="3">3054_t:CDS:1</fullName>
    </submittedName>
</protein>
<comment type="caution">
    <text evidence="3">The sequence shown here is derived from an EMBL/GenBank/DDBJ whole genome shotgun (WGS) entry which is preliminary data.</text>
</comment>